<accession>A0A8J3IWW8</accession>
<feature type="DNA-binding region" description="H-T-H motif" evidence="4">
    <location>
        <begin position="32"/>
        <end position="51"/>
    </location>
</feature>
<dbReference type="GO" id="GO:0003700">
    <property type="term" value="F:DNA-binding transcription factor activity"/>
    <property type="evidence" value="ECO:0007669"/>
    <property type="project" value="TreeGrafter"/>
</dbReference>
<dbReference type="InterPro" id="IPR009057">
    <property type="entry name" value="Homeodomain-like_sf"/>
</dbReference>
<dbReference type="PROSITE" id="PS50977">
    <property type="entry name" value="HTH_TETR_2"/>
    <property type="match status" value="1"/>
</dbReference>
<evidence type="ECO:0000256" key="4">
    <source>
        <dbReference type="PROSITE-ProRule" id="PRU00335"/>
    </source>
</evidence>
<protein>
    <recommendedName>
        <fullName evidence="5">HTH tetR-type domain-containing protein</fullName>
    </recommendedName>
</protein>
<dbReference type="Proteomes" id="UP000597444">
    <property type="component" value="Unassembled WGS sequence"/>
</dbReference>
<dbReference type="Gene3D" id="1.10.10.60">
    <property type="entry name" value="Homeodomain-like"/>
    <property type="match status" value="1"/>
</dbReference>
<feature type="domain" description="HTH tetR-type" evidence="5">
    <location>
        <begin position="9"/>
        <end position="69"/>
    </location>
</feature>
<dbReference type="InterPro" id="IPR023772">
    <property type="entry name" value="DNA-bd_HTH_TetR-type_CS"/>
</dbReference>
<dbReference type="Pfam" id="PF00440">
    <property type="entry name" value="TetR_N"/>
    <property type="match status" value="1"/>
</dbReference>
<evidence type="ECO:0000256" key="1">
    <source>
        <dbReference type="ARBA" id="ARBA00023015"/>
    </source>
</evidence>
<dbReference type="GO" id="GO:0000976">
    <property type="term" value="F:transcription cis-regulatory region binding"/>
    <property type="evidence" value="ECO:0007669"/>
    <property type="project" value="TreeGrafter"/>
</dbReference>
<dbReference type="PROSITE" id="PS01081">
    <property type="entry name" value="HTH_TETR_1"/>
    <property type="match status" value="1"/>
</dbReference>
<evidence type="ECO:0000313" key="7">
    <source>
        <dbReference type="Proteomes" id="UP000597444"/>
    </source>
</evidence>
<keyword evidence="3" id="KW-0804">Transcription</keyword>
<reference evidence="6" key="1">
    <citation type="submission" date="2020-10" db="EMBL/GenBank/DDBJ databases">
        <title>Taxonomic study of unclassified bacteria belonging to the class Ktedonobacteria.</title>
        <authorList>
            <person name="Yabe S."/>
            <person name="Wang C.M."/>
            <person name="Zheng Y."/>
            <person name="Sakai Y."/>
            <person name="Cavaletti L."/>
            <person name="Monciardini P."/>
            <person name="Donadio S."/>
        </authorList>
    </citation>
    <scope>NUCLEOTIDE SEQUENCE</scope>
    <source>
        <strain evidence="6">ID150040</strain>
    </source>
</reference>
<dbReference type="InterPro" id="IPR001647">
    <property type="entry name" value="HTH_TetR"/>
</dbReference>
<comment type="caution">
    <text evidence="6">The sequence shown here is derived from an EMBL/GenBank/DDBJ whole genome shotgun (WGS) entry which is preliminary data.</text>
</comment>
<keyword evidence="2 4" id="KW-0238">DNA-binding</keyword>
<dbReference type="PANTHER" id="PTHR30055">
    <property type="entry name" value="HTH-TYPE TRANSCRIPTIONAL REGULATOR RUTR"/>
    <property type="match status" value="1"/>
</dbReference>
<dbReference type="SUPFAM" id="SSF46689">
    <property type="entry name" value="Homeodomain-like"/>
    <property type="match status" value="1"/>
</dbReference>
<keyword evidence="7" id="KW-1185">Reference proteome</keyword>
<evidence type="ECO:0000313" key="6">
    <source>
        <dbReference type="EMBL" id="GHO98325.1"/>
    </source>
</evidence>
<evidence type="ECO:0000256" key="3">
    <source>
        <dbReference type="ARBA" id="ARBA00023163"/>
    </source>
</evidence>
<dbReference type="InterPro" id="IPR036271">
    <property type="entry name" value="Tet_transcr_reg_TetR-rel_C_sf"/>
</dbReference>
<evidence type="ECO:0000256" key="2">
    <source>
        <dbReference type="ARBA" id="ARBA00023125"/>
    </source>
</evidence>
<proteinExistence type="predicted"/>
<keyword evidence="1" id="KW-0805">Transcription regulation</keyword>
<gene>
    <name evidence="6" type="ORF">KSF_083730</name>
</gene>
<dbReference type="PANTHER" id="PTHR30055:SF234">
    <property type="entry name" value="HTH-TYPE TRANSCRIPTIONAL REGULATOR BETI"/>
    <property type="match status" value="1"/>
</dbReference>
<dbReference type="AlphaFoldDB" id="A0A8J3IWW8"/>
<evidence type="ECO:0000259" key="5">
    <source>
        <dbReference type="PROSITE" id="PS50977"/>
    </source>
</evidence>
<name>A0A8J3IWW8_9CHLR</name>
<dbReference type="PRINTS" id="PR00455">
    <property type="entry name" value="HTHTETR"/>
</dbReference>
<sequence>MRESVPLKLYEKAHILEVCLGVFARHGYANTSTAMLAEASGISKALIFHHFESKKELYLRVVEQCLATGGAELGIDALPQAQDFFEARIQLSLRKFRYYQKHPDVSKVLREAFYATPPEVKADLAATSRVLIARQRIVWEQLFEKVPLKEGVDRREALELVMLTIEHFEQQYLSEFVDDAIVDEASFQRLFEKRNRFLAMIRSGIAL</sequence>
<dbReference type="SUPFAM" id="SSF48498">
    <property type="entry name" value="Tetracyclin repressor-like, C-terminal domain"/>
    <property type="match status" value="1"/>
</dbReference>
<dbReference type="InterPro" id="IPR050109">
    <property type="entry name" value="HTH-type_TetR-like_transc_reg"/>
</dbReference>
<dbReference type="EMBL" id="BNJK01000002">
    <property type="protein sequence ID" value="GHO98325.1"/>
    <property type="molecule type" value="Genomic_DNA"/>
</dbReference>
<organism evidence="6 7">
    <name type="scientific">Reticulibacter mediterranei</name>
    <dbReference type="NCBI Taxonomy" id="2778369"/>
    <lineage>
        <taxon>Bacteria</taxon>
        <taxon>Bacillati</taxon>
        <taxon>Chloroflexota</taxon>
        <taxon>Ktedonobacteria</taxon>
        <taxon>Ktedonobacterales</taxon>
        <taxon>Reticulibacteraceae</taxon>
        <taxon>Reticulibacter</taxon>
    </lineage>
</organism>
<dbReference type="Gene3D" id="1.10.357.10">
    <property type="entry name" value="Tetracycline Repressor, domain 2"/>
    <property type="match status" value="1"/>
</dbReference>